<accession>A0AAN8FN91</accession>
<comment type="caution">
    <text evidence="1">The sequence shown here is derived from an EMBL/GenBank/DDBJ whole genome shotgun (WGS) entry which is preliminary data.</text>
</comment>
<dbReference type="Proteomes" id="UP001331761">
    <property type="component" value="Unassembled WGS sequence"/>
</dbReference>
<protein>
    <submittedName>
        <fullName evidence="1">Uncharacterized protein</fullName>
    </submittedName>
</protein>
<evidence type="ECO:0000313" key="1">
    <source>
        <dbReference type="EMBL" id="KAK5979445.1"/>
    </source>
</evidence>
<dbReference type="AlphaFoldDB" id="A0AAN8FN91"/>
<organism evidence="1 2">
    <name type="scientific">Trichostrongylus colubriformis</name>
    <name type="common">Black scour worm</name>
    <dbReference type="NCBI Taxonomy" id="6319"/>
    <lineage>
        <taxon>Eukaryota</taxon>
        <taxon>Metazoa</taxon>
        <taxon>Ecdysozoa</taxon>
        <taxon>Nematoda</taxon>
        <taxon>Chromadorea</taxon>
        <taxon>Rhabditida</taxon>
        <taxon>Rhabditina</taxon>
        <taxon>Rhabditomorpha</taxon>
        <taxon>Strongyloidea</taxon>
        <taxon>Trichostrongylidae</taxon>
        <taxon>Trichostrongylus</taxon>
    </lineage>
</organism>
<gene>
    <name evidence="1" type="ORF">GCK32_002847</name>
</gene>
<sequence>MNDVIPAAPTANITSAMRKERAAEGEVFENVNNAATAHDTHLKVNVLPAEPPIQFENDPLSVYSQTQGTISLDSVSDIDTGPLENLKKEQKASILPPEKLERASKVTTNFEAAPRARPITDALFCERMQPDGPYMAEHRKGDIEMEFVNQLIANVMDIVNSSGSTELELKVTMDREDNGLPKVKFELIPKARLRNPIERLNRAYVQYAKASAAPPPDGTQTGSRFSLLAVFNSMFSNPVRNLFKGLVSVI</sequence>
<evidence type="ECO:0000313" key="2">
    <source>
        <dbReference type="Proteomes" id="UP001331761"/>
    </source>
</evidence>
<dbReference type="EMBL" id="WIXE01008353">
    <property type="protein sequence ID" value="KAK5979445.1"/>
    <property type="molecule type" value="Genomic_DNA"/>
</dbReference>
<proteinExistence type="predicted"/>
<name>A0AAN8FN91_TRICO</name>
<keyword evidence="2" id="KW-1185">Reference proteome</keyword>
<reference evidence="1 2" key="1">
    <citation type="submission" date="2019-10" db="EMBL/GenBank/DDBJ databases">
        <title>Assembly and Annotation for the nematode Trichostrongylus colubriformis.</title>
        <authorList>
            <person name="Martin J."/>
        </authorList>
    </citation>
    <scope>NUCLEOTIDE SEQUENCE [LARGE SCALE GENOMIC DNA]</scope>
    <source>
        <strain evidence="1">G859</strain>
        <tissue evidence="1">Whole worm</tissue>
    </source>
</reference>